<feature type="domain" description="Glycosyl hydrolase family 92" evidence="5">
    <location>
        <begin position="320"/>
        <end position="771"/>
    </location>
</feature>
<dbReference type="GO" id="GO:0030246">
    <property type="term" value="F:carbohydrate binding"/>
    <property type="evidence" value="ECO:0007669"/>
    <property type="project" value="InterPro"/>
</dbReference>
<keyword evidence="7" id="KW-0378">Hydrolase</keyword>
<dbReference type="GO" id="GO:0016798">
    <property type="term" value="F:hydrolase activity, acting on glycosyl bonds"/>
    <property type="evidence" value="ECO:0007669"/>
    <property type="project" value="UniProtKB-KW"/>
</dbReference>
<dbReference type="InterPro" id="IPR008928">
    <property type="entry name" value="6-hairpin_glycosidase_sf"/>
</dbReference>
<feature type="domain" description="Glycosyl hydrolase family 92 N-terminal" evidence="6">
    <location>
        <begin position="35"/>
        <end position="313"/>
    </location>
</feature>
<dbReference type="SUPFAM" id="SSF48208">
    <property type="entry name" value="Six-hairpin glycosidases"/>
    <property type="match status" value="1"/>
</dbReference>
<dbReference type="Proteomes" id="UP001197958">
    <property type="component" value="Unassembled WGS sequence"/>
</dbReference>
<dbReference type="Pfam" id="PF07971">
    <property type="entry name" value="Glyco_hydro_92"/>
    <property type="match status" value="1"/>
</dbReference>
<dbReference type="InterPro" id="IPR012939">
    <property type="entry name" value="Glyco_hydro_92"/>
</dbReference>
<dbReference type="Gene3D" id="2.70.98.10">
    <property type="match status" value="1"/>
</dbReference>
<keyword evidence="7" id="KW-0326">Glycosidase</keyword>
<dbReference type="EMBL" id="JAIWWW010000044">
    <property type="protein sequence ID" value="MCA4525488.1"/>
    <property type="molecule type" value="Genomic_DNA"/>
</dbReference>
<dbReference type="GO" id="GO:0005975">
    <property type="term" value="P:carbohydrate metabolic process"/>
    <property type="evidence" value="ECO:0007669"/>
    <property type="project" value="InterPro"/>
</dbReference>
<dbReference type="FunFam" id="3.30.2080.10:FF:000001">
    <property type="entry name" value="Alpha-1,2-mannosidase subfamily"/>
    <property type="match status" value="1"/>
</dbReference>
<name>A0AAW4SUN2_9BACE</name>
<dbReference type="Gene3D" id="1.20.1050.60">
    <property type="entry name" value="alpha-1,2-mannosidase"/>
    <property type="match status" value="1"/>
</dbReference>
<protein>
    <submittedName>
        <fullName evidence="7">GH92 family glycosyl hydrolase</fullName>
        <ecNumber evidence="7">3.2.1.-</ecNumber>
    </submittedName>
</protein>
<dbReference type="NCBIfam" id="TIGR01180">
    <property type="entry name" value="aman2_put"/>
    <property type="match status" value="1"/>
</dbReference>
<evidence type="ECO:0000256" key="4">
    <source>
        <dbReference type="SAM" id="SignalP"/>
    </source>
</evidence>
<evidence type="ECO:0000256" key="3">
    <source>
        <dbReference type="ARBA" id="ARBA00022837"/>
    </source>
</evidence>
<accession>A0AAW4SUN2</accession>
<comment type="caution">
    <text evidence="7">The sequence shown here is derived from an EMBL/GenBank/DDBJ whole genome shotgun (WGS) entry which is preliminary data.</text>
</comment>
<dbReference type="PANTHER" id="PTHR12143:SF39">
    <property type="entry name" value="SECRETED PROTEIN"/>
    <property type="match status" value="1"/>
</dbReference>
<keyword evidence="3" id="KW-0106">Calcium</keyword>
<evidence type="ECO:0000256" key="1">
    <source>
        <dbReference type="ARBA" id="ARBA00001913"/>
    </source>
</evidence>
<feature type="signal peptide" evidence="4">
    <location>
        <begin position="1"/>
        <end position="23"/>
    </location>
</feature>
<reference evidence="7" key="1">
    <citation type="submission" date="2023-08" db="EMBL/GenBank/DDBJ databases">
        <title>Mucin Metabolism Genes Underlie the Key Renovations of Bacteroides xylanisolvens Genomes in Captive Great Apes.</title>
        <authorList>
            <person name="Nishida A.H."/>
        </authorList>
    </citation>
    <scope>NUCLEOTIDE SEQUENCE</scope>
    <source>
        <strain evidence="7">P19.10B</strain>
    </source>
</reference>
<comment type="subunit">
    <text evidence="2">Monomer.</text>
</comment>
<dbReference type="AlphaFoldDB" id="A0AAW4SUN2"/>
<keyword evidence="4" id="KW-0732">Signal</keyword>
<dbReference type="InterPro" id="IPR050883">
    <property type="entry name" value="PNGase"/>
</dbReference>
<dbReference type="InterPro" id="IPR041371">
    <property type="entry name" value="GH92_N"/>
</dbReference>
<dbReference type="InterPro" id="IPR014718">
    <property type="entry name" value="GH-type_carb-bd"/>
</dbReference>
<dbReference type="PANTHER" id="PTHR12143">
    <property type="entry name" value="PEPTIDE N-GLYCANASE PNGASE -RELATED"/>
    <property type="match status" value="1"/>
</dbReference>
<proteinExistence type="predicted"/>
<dbReference type="Gene3D" id="1.20.1610.10">
    <property type="entry name" value="alpha-1,2-mannosidases domains"/>
    <property type="match status" value="1"/>
</dbReference>
<sequence>MYKATANLLFVCFLCWMTGCSSTSTVSEDLIPTDYVNPFIGASTSVGAAGVYHGLGKTFPGATTPYGMVQVSPNTITGGDNGSGYSDEHNTIEGFAFTQMSGVGWFGDLGNFLVMPTTGELYKVAGKENNDSIKGYRSVYNKVTETAKAGYYSVELTDYRIKVESSATPHCGILRFTYPSNKRSRIQIDLARRVGGTSTSQYIKVVDEHTIQGWMKCTPDGGGWGNGEGKADYTVYYYAQFSKPLADYGFWSADIPESWVRKRDEVVSIPYLTRVSQAPVIKDKKELEGKHLGFFTEFPTKEGETVEMKVGISFVDMEGAANNFKQEIASKDLEQVKKEATDLWNKELSRIRISGGTEDEKTIFYTAMYHTMIDPRIYTDVDGRYVGGDYKIHTTDSAFTKRTIFSGWDVFRSQFPLQTIINPCLVSDELNSLISMAEQSGREYYERWEFLNSYSGCMLGNPALSVLADAYVKGIRTYDAEKAYRYAVNTSRHFGNDSLGYIPEPLSISTTLEYAYTDWCVSQMAQAMGKDEDARLFYEKGQAYHHIFDQEKGWFRPRKADGSWVAWPENARLKEWYGCIEANSYQQGWFVPHDVSGMVELMGGKEKVIEDLIYFFSKTPSNMLWNEYYNHANEPVHFAPFLFNQLAVPWHTQKWTRYICEKAYANKVEGIVGNEDVGQMSAWYVLAASGIHPSCPGNTRMEITSPVFDKIEFSLDPNYYTGKKFTVIAHNNSINNVYIQKALLNGREYNKCYLDFADIAAGGTLELFMGDKPNVEWGV</sequence>
<dbReference type="GO" id="GO:0000224">
    <property type="term" value="F:peptide-N4-(N-acetyl-beta-glucosaminyl)asparagine amidase activity"/>
    <property type="evidence" value="ECO:0007669"/>
    <property type="project" value="TreeGrafter"/>
</dbReference>
<dbReference type="InterPro" id="IPR005887">
    <property type="entry name" value="GH92_a_mannosidase_put"/>
</dbReference>
<evidence type="ECO:0000256" key="2">
    <source>
        <dbReference type="ARBA" id="ARBA00011245"/>
    </source>
</evidence>
<dbReference type="GO" id="GO:0006516">
    <property type="term" value="P:glycoprotein catabolic process"/>
    <property type="evidence" value="ECO:0007669"/>
    <property type="project" value="TreeGrafter"/>
</dbReference>
<dbReference type="Pfam" id="PF17678">
    <property type="entry name" value="Glyco_hydro_92N"/>
    <property type="match status" value="1"/>
</dbReference>
<dbReference type="Gene3D" id="3.30.2080.10">
    <property type="entry name" value="GH92 mannosidase domain"/>
    <property type="match status" value="1"/>
</dbReference>
<evidence type="ECO:0000313" key="8">
    <source>
        <dbReference type="Proteomes" id="UP001197958"/>
    </source>
</evidence>
<gene>
    <name evidence="7" type="ORF">LDZ35_20010</name>
</gene>
<dbReference type="EC" id="3.2.1.-" evidence="7"/>
<feature type="chain" id="PRO_5043318976" evidence="4">
    <location>
        <begin position="24"/>
        <end position="779"/>
    </location>
</feature>
<evidence type="ECO:0000259" key="5">
    <source>
        <dbReference type="Pfam" id="PF07971"/>
    </source>
</evidence>
<comment type="cofactor">
    <cofactor evidence="1">
        <name>Ca(2+)</name>
        <dbReference type="ChEBI" id="CHEBI:29108"/>
    </cofactor>
</comment>
<evidence type="ECO:0000259" key="6">
    <source>
        <dbReference type="Pfam" id="PF17678"/>
    </source>
</evidence>
<evidence type="ECO:0000313" key="7">
    <source>
        <dbReference type="EMBL" id="MCA4525488.1"/>
    </source>
</evidence>
<organism evidence="7 8">
    <name type="scientific">Bacteroides xylanisolvens</name>
    <dbReference type="NCBI Taxonomy" id="371601"/>
    <lineage>
        <taxon>Bacteria</taxon>
        <taxon>Pseudomonadati</taxon>
        <taxon>Bacteroidota</taxon>
        <taxon>Bacteroidia</taxon>
        <taxon>Bacteroidales</taxon>
        <taxon>Bacteroidaceae</taxon>
        <taxon>Bacteroides</taxon>
    </lineage>
</organism>
<dbReference type="GO" id="GO:0005829">
    <property type="term" value="C:cytosol"/>
    <property type="evidence" value="ECO:0007669"/>
    <property type="project" value="TreeGrafter"/>
</dbReference>
<dbReference type="PROSITE" id="PS51257">
    <property type="entry name" value="PROKAR_LIPOPROTEIN"/>
    <property type="match status" value="1"/>
</dbReference>
<dbReference type="RefSeq" id="WP_211146246.1">
    <property type="nucleotide sequence ID" value="NZ_CP183042.1"/>
</dbReference>